<dbReference type="AlphaFoldDB" id="A0A1P8N1S8"/>
<dbReference type="EMBL" id="CP019316">
    <property type="protein sequence ID" value="APX14264.1"/>
    <property type="molecule type" value="Genomic_DNA"/>
</dbReference>
<dbReference type="OrthoDB" id="7724949at2"/>
<geneLocation type="plasmid" evidence="1 2">
    <name>pDOK1-4-4</name>
</geneLocation>
<accession>A0A1P8N1S8</accession>
<gene>
    <name evidence="1" type="ORF">BWR18_20460</name>
</gene>
<keyword evidence="2" id="KW-1185">Reference proteome</keyword>
<dbReference type="Gene3D" id="3.30.2310.20">
    <property type="entry name" value="RelE-like"/>
    <property type="match status" value="1"/>
</dbReference>
<dbReference type="InterPro" id="IPR035093">
    <property type="entry name" value="RelE/ParE_toxin_dom_sf"/>
</dbReference>
<protein>
    <submittedName>
        <fullName evidence="1">KluB</fullName>
    </submittedName>
</protein>
<evidence type="ECO:0000313" key="2">
    <source>
        <dbReference type="Proteomes" id="UP000186336"/>
    </source>
</evidence>
<sequence>MRRSAACDADIEVIFDHLFQSYRDLGDGIEDALNRAANRVRGIEDALAHLGDVPFQGTLVPQIMDGLRHVTKDQAVFYFIADEARTEARVLGVFFGGQDHRRHILRRILESRR</sequence>
<evidence type="ECO:0000313" key="1">
    <source>
        <dbReference type="EMBL" id="APX14264.1"/>
    </source>
</evidence>
<reference evidence="1 2" key="1">
    <citation type="submission" date="2017-01" db="EMBL/GenBank/DDBJ databases">
        <title>Complete genome of Tateyamaria omphalii DOK1-4 isolated from seawater in Dokdo.</title>
        <authorList>
            <person name="Kim J.H."/>
            <person name="Chi W.-J."/>
        </authorList>
    </citation>
    <scope>NUCLEOTIDE SEQUENCE [LARGE SCALE GENOMIC DNA]</scope>
    <source>
        <strain evidence="1 2">DOK1-4</strain>
        <plasmid evidence="1 2">pDOK1-4-4</plasmid>
    </source>
</reference>
<dbReference type="Proteomes" id="UP000186336">
    <property type="component" value="Plasmid pDOK1-4-4"/>
</dbReference>
<keyword evidence="1" id="KW-0614">Plasmid</keyword>
<organism evidence="1 2">
    <name type="scientific">Tateyamaria omphalii</name>
    <dbReference type="NCBI Taxonomy" id="299262"/>
    <lineage>
        <taxon>Bacteria</taxon>
        <taxon>Pseudomonadati</taxon>
        <taxon>Pseudomonadota</taxon>
        <taxon>Alphaproteobacteria</taxon>
        <taxon>Rhodobacterales</taxon>
        <taxon>Roseobacteraceae</taxon>
        <taxon>Tateyamaria</taxon>
    </lineage>
</organism>
<dbReference type="KEGG" id="tom:BWR18_20460"/>
<name>A0A1P8N1S8_9RHOB</name>
<proteinExistence type="predicted"/>